<reference evidence="10 11" key="1">
    <citation type="submission" date="2018-10" db="EMBL/GenBank/DDBJ databases">
        <title>Cohnella sp. M2MS4P-1, whole genome shotgun sequence.</title>
        <authorList>
            <person name="Tuo L."/>
        </authorList>
    </citation>
    <scope>NUCLEOTIDE SEQUENCE [LARGE SCALE GENOMIC DNA]</scope>
    <source>
        <strain evidence="10 11">M2MS4P-1</strain>
    </source>
</reference>
<dbReference type="InterPro" id="IPR016032">
    <property type="entry name" value="Sig_transdc_resp-reg_C-effctor"/>
</dbReference>
<keyword evidence="11" id="KW-1185">Reference proteome</keyword>
<proteinExistence type="predicted"/>
<feature type="domain" description="OmpR/PhoB-type" evidence="9">
    <location>
        <begin position="125"/>
        <end position="223"/>
    </location>
</feature>
<keyword evidence="4 7" id="KW-0238">DNA-binding</keyword>
<dbReference type="RefSeq" id="WP_120974582.1">
    <property type="nucleotide sequence ID" value="NZ_RBZM01000002.1"/>
</dbReference>
<dbReference type="PROSITE" id="PS51755">
    <property type="entry name" value="OMPR_PHOB"/>
    <property type="match status" value="1"/>
</dbReference>
<dbReference type="GO" id="GO:0005829">
    <property type="term" value="C:cytosol"/>
    <property type="evidence" value="ECO:0007669"/>
    <property type="project" value="TreeGrafter"/>
</dbReference>
<evidence type="ECO:0000256" key="7">
    <source>
        <dbReference type="PROSITE-ProRule" id="PRU01091"/>
    </source>
</evidence>
<dbReference type="PANTHER" id="PTHR48111">
    <property type="entry name" value="REGULATOR OF RPOS"/>
    <property type="match status" value="1"/>
</dbReference>
<comment type="caution">
    <text evidence="10">The sequence shown here is derived from an EMBL/GenBank/DDBJ whole genome shotgun (WGS) entry which is preliminary data.</text>
</comment>
<evidence type="ECO:0000256" key="4">
    <source>
        <dbReference type="ARBA" id="ARBA00023125"/>
    </source>
</evidence>
<accession>A0A494Y2I9</accession>
<dbReference type="AlphaFoldDB" id="A0A494Y2I9"/>
<dbReference type="Pfam" id="PF00072">
    <property type="entry name" value="Response_reg"/>
    <property type="match status" value="1"/>
</dbReference>
<dbReference type="OrthoDB" id="9790442at2"/>
<dbReference type="SUPFAM" id="SSF52172">
    <property type="entry name" value="CheY-like"/>
    <property type="match status" value="1"/>
</dbReference>
<evidence type="ECO:0000313" key="10">
    <source>
        <dbReference type="EMBL" id="RKP56966.1"/>
    </source>
</evidence>
<dbReference type="GO" id="GO:0006355">
    <property type="term" value="P:regulation of DNA-templated transcription"/>
    <property type="evidence" value="ECO:0007669"/>
    <property type="project" value="InterPro"/>
</dbReference>
<dbReference type="GO" id="GO:0000156">
    <property type="term" value="F:phosphorelay response regulator activity"/>
    <property type="evidence" value="ECO:0007669"/>
    <property type="project" value="TreeGrafter"/>
</dbReference>
<evidence type="ECO:0000256" key="5">
    <source>
        <dbReference type="ARBA" id="ARBA00023163"/>
    </source>
</evidence>
<dbReference type="InterPro" id="IPR001789">
    <property type="entry name" value="Sig_transdc_resp-reg_receiver"/>
</dbReference>
<dbReference type="InterPro" id="IPR001867">
    <property type="entry name" value="OmpR/PhoB-type_DNA-bd"/>
</dbReference>
<dbReference type="GO" id="GO:0032993">
    <property type="term" value="C:protein-DNA complex"/>
    <property type="evidence" value="ECO:0007669"/>
    <property type="project" value="TreeGrafter"/>
</dbReference>
<keyword evidence="5" id="KW-0804">Transcription</keyword>
<keyword evidence="3" id="KW-0805">Transcription regulation</keyword>
<dbReference type="Proteomes" id="UP000282076">
    <property type="component" value="Unassembled WGS sequence"/>
</dbReference>
<evidence type="ECO:0000259" key="8">
    <source>
        <dbReference type="PROSITE" id="PS50110"/>
    </source>
</evidence>
<evidence type="ECO:0000256" key="3">
    <source>
        <dbReference type="ARBA" id="ARBA00023015"/>
    </source>
</evidence>
<evidence type="ECO:0000256" key="2">
    <source>
        <dbReference type="ARBA" id="ARBA00023012"/>
    </source>
</evidence>
<dbReference type="PANTHER" id="PTHR48111:SF22">
    <property type="entry name" value="REGULATOR OF RPOS"/>
    <property type="match status" value="1"/>
</dbReference>
<dbReference type="Gene3D" id="1.10.10.10">
    <property type="entry name" value="Winged helix-like DNA-binding domain superfamily/Winged helix DNA-binding domain"/>
    <property type="match status" value="1"/>
</dbReference>
<organism evidence="10 11">
    <name type="scientific">Cohnella endophytica</name>
    <dbReference type="NCBI Taxonomy" id="2419778"/>
    <lineage>
        <taxon>Bacteria</taxon>
        <taxon>Bacillati</taxon>
        <taxon>Bacillota</taxon>
        <taxon>Bacilli</taxon>
        <taxon>Bacillales</taxon>
        <taxon>Paenibacillaceae</taxon>
        <taxon>Cohnella</taxon>
    </lineage>
</organism>
<feature type="modified residue" description="4-aspartylphosphate" evidence="6">
    <location>
        <position position="51"/>
    </location>
</feature>
<dbReference type="FunFam" id="3.40.50.2300:FF:000001">
    <property type="entry name" value="DNA-binding response regulator PhoB"/>
    <property type="match status" value="1"/>
</dbReference>
<dbReference type="Gene3D" id="3.40.50.2300">
    <property type="match status" value="1"/>
</dbReference>
<dbReference type="CDD" id="cd00383">
    <property type="entry name" value="trans_reg_C"/>
    <property type="match status" value="1"/>
</dbReference>
<sequence length="225" mass="25137">MRILVVEDDRPLLDAVVTVLKEEAYQVDEADNGPDGLYLAEQGIHDLIILDIMLPGINGISILSELRENGSAKPILLLTARDSVEDRVRGLDAGADDYLVKPFATPELLARIRVLLRRLSLGSPDGELKYGQLAVKCQSMEGFANGEPLKLTLKEFELMEYLLLNREQILTKEQLLDRVWGIDSAAGLGVVDVYVHYLRKKLAPFGCDRYIHTVRGVGYMLKEKC</sequence>
<dbReference type="SUPFAM" id="SSF46894">
    <property type="entry name" value="C-terminal effector domain of the bipartite response regulators"/>
    <property type="match status" value="1"/>
</dbReference>
<dbReference type="Gene3D" id="6.10.250.690">
    <property type="match status" value="1"/>
</dbReference>
<feature type="DNA-binding region" description="OmpR/PhoB-type" evidence="7">
    <location>
        <begin position="125"/>
        <end position="223"/>
    </location>
</feature>
<dbReference type="InterPro" id="IPR011006">
    <property type="entry name" value="CheY-like_superfamily"/>
</dbReference>
<dbReference type="SMART" id="SM00862">
    <property type="entry name" value="Trans_reg_C"/>
    <property type="match status" value="1"/>
</dbReference>
<dbReference type="Pfam" id="PF00486">
    <property type="entry name" value="Trans_reg_C"/>
    <property type="match status" value="1"/>
</dbReference>
<dbReference type="PROSITE" id="PS50110">
    <property type="entry name" value="RESPONSE_REGULATORY"/>
    <property type="match status" value="1"/>
</dbReference>
<gene>
    <name evidence="10" type="ORF">D7Z26_02965</name>
</gene>
<evidence type="ECO:0000256" key="6">
    <source>
        <dbReference type="PROSITE-ProRule" id="PRU00169"/>
    </source>
</evidence>
<dbReference type="InterPro" id="IPR039420">
    <property type="entry name" value="WalR-like"/>
</dbReference>
<protein>
    <submittedName>
        <fullName evidence="10">DNA-binding response regulator</fullName>
    </submittedName>
</protein>
<dbReference type="EMBL" id="RBZM01000002">
    <property type="protein sequence ID" value="RKP56966.1"/>
    <property type="molecule type" value="Genomic_DNA"/>
</dbReference>
<evidence type="ECO:0000259" key="9">
    <source>
        <dbReference type="PROSITE" id="PS51755"/>
    </source>
</evidence>
<dbReference type="GO" id="GO:0000976">
    <property type="term" value="F:transcription cis-regulatory region binding"/>
    <property type="evidence" value="ECO:0007669"/>
    <property type="project" value="TreeGrafter"/>
</dbReference>
<evidence type="ECO:0000256" key="1">
    <source>
        <dbReference type="ARBA" id="ARBA00022553"/>
    </source>
</evidence>
<dbReference type="SMART" id="SM00448">
    <property type="entry name" value="REC"/>
    <property type="match status" value="1"/>
</dbReference>
<dbReference type="InterPro" id="IPR036388">
    <property type="entry name" value="WH-like_DNA-bd_sf"/>
</dbReference>
<keyword evidence="2" id="KW-0902">Two-component regulatory system</keyword>
<keyword evidence="1 6" id="KW-0597">Phosphoprotein</keyword>
<evidence type="ECO:0000313" key="11">
    <source>
        <dbReference type="Proteomes" id="UP000282076"/>
    </source>
</evidence>
<name>A0A494Y2I9_9BACL</name>
<feature type="domain" description="Response regulatory" evidence="8">
    <location>
        <begin position="2"/>
        <end position="116"/>
    </location>
</feature>